<proteinExistence type="predicted"/>
<dbReference type="EMBL" id="VUJX02000004">
    <property type="protein sequence ID" value="KAL0937687.1"/>
    <property type="molecule type" value="Genomic_DNA"/>
</dbReference>
<sequence>MLAISSLHMTRKHTNSTIDLVNLSQRFASHAFSLLDAERGTSSLTLLQSAAILWVYSRNEGSRMSLAQSANLVGLLQQTWAALGLESNGASLFKFSEEVTDDVGVWQAISSIAWGFYCFFAKMALVTSSQMPISRPLIMKIFEAQDGLDASSQSSTSSASEDPFAAQAAYQVQVFTAECSLCEIMDQLVSGFIRGGNRRVIRDEGHCTALYNKLLCWKLTLPEHLTTSRSVSPSVLMLQSTYDFVALEMLSAFTRHSGVSFDGRNATSLQILHANSLVTNLWIYRGIYTLKHEYWAAEYCSFTAHTLLPFVETETAVHDVIAKACCILYEMGGKSGVSSRATSLLREVEETARDRSIRIPYYGKGSKSPESDGAPMVTVHGARVFGSAGGGTAGGAGWYPASVTFSGTISDIEPAQAEVSGG</sequence>
<comment type="caution">
    <text evidence="1">The sequence shown here is derived from an EMBL/GenBank/DDBJ whole genome shotgun (WGS) entry which is preliminary data.</text>
</comment>
<gene>
    <name evidence="1" type="ORF">CTRU02_207418</name>
</gene>
<evidence type="ECO:0000313" key="2">
    <source>
        <dbReference type="Proteomes" id="UP000805649"/>
    </source>
</evidence>
<name>A0ACC3Z0S1_COLTU</name>
<accession>A0ACC3Z0S1</accession>
<evidence type="ECO:0000313" key="1">
    <source>
        <dbReference type="EMBL" id="KAL0937687.1"/>
    </source>
</evidence>
<keyword evidence="2" id="KW-1185">Reference proteome</keyword>
<dbReference type="Proteomes" id="UP000805649">
    <property type="component" value="Unassembled WGS sequence"/>
</dbReference>
<organism evidence="1 2">
    <name type="scientific">Colletotrichum truncatum</name>
    <name type="common">Anthracnose fungus</name>
    <name type="synonym">Colletotrichum capsici</name>
    <dbReference type="NCBI Taxonomy" id="5467"/>
    <lineage>
        <taxon>Eukaryota</taxon>
        <taxon>Fungi</taxon>
        <taxon>Dikarya</taxon>
        <taxon>Ascomycota</taxon>
        <taxon>Pezizomycotina</taxon>
        <taxon>Sordariomycetes</taxon>
        <taxon>Hypocreomycetidae</taxon>
        <taxon>Glomerellales</taxon>
        <taxon>Glomerellaceae</taxon>
        <taxon>Colletotrichum</taxon>
        <taxon>Colletotrichum truncatum species complex</taxon>
    </lineage>
</organism>
<reference evidence="1 2" key="1">
    <citation type="journal article" date="2020" name="Phytopathology">
        <title>Genome Sequence Resources of Colletotrichum truncatum, C. plurivorum, C. musicola, and C. sojae: Four Species Pathogenic to Soybean (Glycine max).</title>
        <authorList>
            <person name="Rogerio F."/>
            <person name="Boufleur T.R."/>
            <person name="Ciampi-Guillardi M."/>
            <person name="Sukno S.A."/>
            <person name="Thon M.R."/>
            <person name="Massola Junior N.S."/>
            <person name="Baroncelli R."/>
        </authorList>
    </citation>
    <scope>NUCLEOTIDE SEQUENCE [LARGE SCALE GENOMIC DNA]</scope>
    <source>
        <strain evidence="1 2">CMES1059</strain>
    </source>
</reference>
<protein>
    <submittedName>
        <fullName evidence="1">Nitrogen assimilation transcription factor nira</fullName>
    </submittedName>
</protein>